<keyword evidence="1" id="KW-1133">Transmembrane helix</keyword>
<keyword evidence="1" id="KW-0472">Membrane</keyword>
<reference evidence="2 3" key="1">
    <citation type="journal article" date="2009" name="J. Bacteriol.">
        <title>Complete and draft genome sequences of six members of the Aquificales.</title>
        <authorList>
            <person name="Reysenbach A.L."/>
            <person name="Hamamura N."/>
            <person name="Podar M."/>
            <person name="Griffiths E."/>
            <person name="Ferreira S."/>
            <person name="Hochstein R."/>
            <person name="Heidelberg J."/>
            <person name="Johnson J."/>
            <person name="Mead D."/>
            <person name="Pohorille A."/>
            <person name="Sarmiento M."/>
            <person name="Schweighofer K."/>
            <person name="Seshadri R."/>
            <person name="Voytek M.A."/>
        </authorList>
    </citation>
    <scope>NUCLEOTIDE SEQUENCE [LARGE SCALE GENOMIC DNA]</scope>
    <source>
        <strain evidence="3">DSM 14350 / EX-H1</strain>
        <plasmid evidence="3">pPERMA01</plasmid>
    </source>
</reference>
<sequence>MKKQIIKIRDEVKGRLDTINEIAEIVAETSRISRSDAVKIGLGLFIASAPAMAQTTDPWGNFYTLTKNWIQGNLGKFIALLIFVIGLIIAAFSHSAKPIVYALILAVVIGGAVGLVGMFFNVGSSSFSTPSGW</sequence>
<evidence type="ECO:0008006" key="4">
    <source>
        <dbReference type="Google" id="ProtNLM"/>
    </source>
</evidence>
<dbReference type="Proteomes" id="UP000001366">
    <property type="component" value="Plasmid unnamed"/>
</dbReference>
<feature type="transmembrane region" description="Helical" evidence="1">
    <location>
        <begin position="99"/>
        <end position="120"/>
    </location>
</feature>
<evidence type="ECO:0000313" key="2">
    <source>
        <dbReference type="EMBL" id="ACO05003.1"/>
    </source>
</evidence>
<dbReference type="KEGG" id="pmx:PERMA_A0047"/>
<feature type="transmembrane region" description="Helical" evidence="1">
    <location>
        <begin position="37"/>
        <end position="54"/>
    </location>
</feature>
<dbReference type="Pfam" id="PF04956">
    <property type="entry name" value="TrbC"/>
    <property type="match status" value="1"/>
</dbReference>
<protein>
    <recommendedName>
        <fullName evidence="4">Conjugal transfer protein TrbC</fullName>
    </recommendedName>
</protein>
<geneLocation type="plasmid" evidence="3">
    <name>pPERMA01</name>
</geneLocation>
<keyword evidence="2" id="KW-0614">Plasmid</keyword>
<dbReference type="RefSeq" id="WP_012675191.1">
    <property type="nucleotide sequence ID" value="NC_012439.1"/>
</dbReference>
<feature type="transmembrane region" description="Helical" evidence="1">
    <location>
        <begin position="74"/>
        <end position="92"/>
    </location>
</feature>
<gene>
    <name evidence="2" type="ordered locus">PERMA_A0047</name>
</gene>
<proteinExistence type="predicted"/>
<evidence type="ECO:0000313" key="3">
    <source>
        <dbReference type="Proteomes" id="UP000001366"/>
    </source>
</evidence>
<organism evidence="2 3">
    <name type="scientific">Persephonella marina (strain DSM 14350 / EX-H1)</name>
    <dbReference type="NCBI Taxonomy" id="123214"/>
    <lineage>
        <taxon>Bacteria</taxon>
        <taxon>Pseudomonadati</taxon>
        <taxon>Aquificota</taxon>
        <taxon>Aquificia</taxon>
        <taxon>Aquificales</taxon>
        <taxon>Hydrogenothermaceae</taxon>
        <taxon>Persephonella</taxon>
    </lineage>
</organism>
<dbReference type="EMBL" id="CP001231">
    <property type="protein sequence ID" value="ACO05003.1"/>
    <property type="molecule type" value="Genomic_DNA"/>
</dbReference>
<dbReference type="InterPro" id="IPR007039">
    <property type="entry name" value="TrbC/VirB2"/>
</dbReference>
<dbReference type="HOGENOM" id="CLU_1904762_0_0_0"/>
<keyword evidence="1" id="KW-0812">Transmembrane</keyword>
<name>C0QUX6_PERMH</name>
<dbReference type="PaxDb" id="123214-PERMA_A0047"/>
<dbReference type="AlphaFoldDB" id="C0QUX6"/>
<keyword evidence="3" id="KW-1185">Reference proteome</keyword>
<evidence type="ECO:0000256" key="1">
    <source>
        <dbReference type="SAM" id="Phobius"/>
    </source>
</evidence>
<accession>C0QUX6</accession>